<dbReference type="AlphaFoldDB" id="A0A9W5Q3R4"/>
<evidence type="ECO:0000313" key="4">
    <source>
        <dbReference type="Proteomes" id="UP000014023"/>
    </source>
</evidence>
<dbReference type="NCBIfam" id="TIGR01633">
    <property type="entry name" value="phi3626_gp14_N"/>
    <property type="match status" value="1"/>
</dbReference>
<proteinExistence type="predicted"/>
<gene>
    <name evidence="3" type="ORF">IKE_03027</name>
</gene>
<evidence type="ECO:0000313" key="3">
    <source>
        <dbReference type="EMBL" id="EOO66469.1"/>
    </source>
</evidence>
<feature type="domain" description="Siphovirus-type tail component RIFT-related" evidence="1">
    <location>
        <begin position="27"/>
        <end position="134"/>
    </location>
</feature>
<dbReference type="Pfam" id="PF05709">
    <property type="entry name" value="Sipho_tail"/>
    <property type="match status" value="1"/>
</dbReference>
<name>A0A9W5Q3R4_BACCE</name>
<sequence>MGFFYFIKKWGDSMSSFTFNNIRKDFIQIEKGWKKPAWAPLKRKFLSVPGYPGARLLTTETEMRVLPVPVGIIVPDGSDLETLKEEIAEWLITEKPVELVFDVAPDRTYLAVIDEDFDPEDFVTLGKGTLNFVCPMPYKLGPTRTVEFEMDGRGLIANVQNKGSVESNPIIEVDVTNPSTFLDVWNGDNYFRIGWPLSVNQIPVERNQRVMWDEMSTTVGWTDVPNAEDMVGGGAFKVDAGSRLVPVYLGETNIKGWHGCIAKKNIPQGPLQDFIMQAYVGVRSSHPDQMGRVEIGLLDENSDYVARISMNDVHWQAEQNTGFAKLGNKKKPNSERVLINEPGDHPTTWNQYRGRLWLARTGNRWEAYISKFLWNTEKDDSERFIVWEDENNMNMDKVAQVQISISQFSDNMFCTDMSIDDLKIWKVNMNTQDNPPYIFDVGDKVVIDTDRSLVSINGKKAINVKDIFSDYPVIQKGTNKLEIMPPDVGIAKITYRERFR</sequence>
<dbReference type="EMBL" id="AHFL01000014">
    <property type="protein sequence ID" value="EOO66469.1"/>
    <property type="molecule type" value="Genomic_DNA"/>
</dbReference>
<reference evidence="3 4" key="1">
    <citation type="submission" date="2012-12" db="EMBL/GenBank/DDBJ databases">
        <title>The Genome Sequence of Bacillus cereus VD196.</title>
        <authorList>
            <consortium name="The Broad Institute Genome Sequencing Platform"/>
            <consortium name="The Broad Institute Genome Sequencing Center for Infectious Disease"/>
            <person name="Feldgarden M."/>
            <person name="Van der Auwera G.A."/>
            <person name="Mahillon J."/>
            <person name="Duprez V."/>
            <person name="Timmery S."/>
            <person name="Mattelet C."/>
            <person name="Dierick K."/>
            <person name="Sun M."/>
            <person name="Yu Z."/>
            <person name="Zhu L."/>
            <person name="Hu X."/>
            <person name="Shank E.B."/>
            <person name="Swiecicka I."/>
            <person name="Hansen B.M."/>
            <person name="Andrup L."/>
            <person name="Walker B."/>
            <person name="Young S.K."/>
            <person name="Zeng Q."/>
            <person name="Gargeya S."/>
            <person name="Fitzgerald M."/>
            <person name="Haas B."/>
            <person name="Abouelleil A."/>
            <person name="Alvarado L."/>
            <person name="Arachchi H.M."/>
            <person name="Berlin A.M."/>
            <person name="Chapman S.B."/>
            <person name="Dewar J."/>
            <person name="Goldberg J."/>
            <person name="Griggs A."/>
            <person name="Gujja S."/>
            <person name="Hansen M."/>
            <person name="Howarth C."/>
            <person name="Imamovic A."/>
            <person name="Larimer J."/>
            <person name="McCowan C."/>
            <person name="Murphy C."/>
            <person name="Neiman D."/>
            <person name="Pearson M."/>
            <person name="Priest M."/>
            <person name="Roberts A."/>
            <person name="Saif S."/>
            <person name="Shea T."/>
            <person name="Sisk P."/>
            <person name="Sykes S."/>
            <person name="Wortman J."/>
            <person name="Nusbaum C."/>
            <person name="Birren B."/>
        </authorList>
    </citation>
    <scope>NUCLEOTIDE SEQUENCE [LARGE SCALE GENOMIC DNA]</scope>
    <source>
        <strain evidence="3 4">VD196</strain>
    </source>
</reference>
<feature type="domain" description="Siphovirus-type tail component C-terminal" evidence="2">
    <location>
        <begin position="423"/>
        <end position="499"/>
    </location>
</feature>
<evidence type="ECO:0000259" key="2">
    <source>
        <dbReference type="Pfam" id="PF22768"/>
    </source>
</evidence>
<evidence type="ECO:0008006" key="5">
    <source>
        <dbReference type="Google" id="ProtNLM"/>
    </source>
</evidence>
<accession>A0A9W5Q3R4</accession>
<dbReference type="InterPro" id="IPR006520">
    <property type="entry name" value="Dit_BPSPP_N"/>
</dbReference>
<comment type="caution">
    <text evidence="3">The sequence shown here is derived from an EMBL/GenBank/DDBJ whole genome shotgun (WGS) entry which is preliminary data.</text>
</comment>
<dbReference type="Pfam" id="PF22768">
    <property type="entry name" value="SPP1_Dit"/>
    <property type="match status" value="1"/>
</dbReference>
<dbReference type="InterPro" id="IPR054738">
    <property type="entry name" value="Siphovirus-type_tail_C"/>
</dbReference>
<organism evidence="3 4">
    <name type="scientific">Bacillus cereus VD196</name>
    <dbReference type="NCBI Taxonomy" id="1053243"/>
    <lineage>
        <taxon>Bacteria</taxon>
        <taxon>Bacillati</taxon>
        <taxon>Bacillota</taxon>
        <taxon>Bacilli</taxon>
        <taxon>Bacillales</taxon>
        <taxon>Bacillaceae</taxon>
        <taxon>Bacillus</taxon>
        <taxon>Bacillus cereus group</taxon>
    </lineage>
</organism>
<dbReference type="InterPro" id="IPR008841">
    <property type="entry name" value="Siphovirus-type_tail_N"/>
</dbReference>
<dbReference type="Proteomes" id="UP000014023">
    <property type="component" value="Unassembled WGS sequence"/>
</dbReference>
<dbReference type="Gene3D" id="2.40.30.200">
    <property type="match status" value="1"/>
</dbReference>
<evidence type="ECO:0000259" key="1">
    <source>
        <dbReference type="Pfam" id="PF05709"/>
    </source>
</evidence>
<dbReference type="Gene3D" id="2.60.120.860">
    <property type="match status" value="1"/>
</dbReference>
<protein>
    <recommendedName>
        <fullName evidence="5">Phage tail protein</fullName>
    </recommendedName>
</protein>